<accession>A0ABV1UJ48</accession>
<comment type="caution">
    <text evidence="2">The sequence shown here is derived from an EMBL/GenBank/DDBJ whole genome shotgun (WGS) entry which is preliminary data.</text>
</comment>
<name>A0ABV1UJ48_9ACTN</name>
<proteinExistence type="predicted"/>
<dbReference type="Proteomes" id="UP001470023">
    <property type="component" value="Unassembled WGS sequence"/>
</dbReference>
<keyword evidence="3" id="KW-1185">Reference proteome</keyword>
<protein>
    <submittedName>
        <fullName evidence="2">Uncharacterized protein</fullName>
    </submittedName>
</protein>
<sequence length="128" mass="14240">MNSTDRFALLCATVTVHSLEVEAAAHPGDRLRERTYLVHRAALADRSVPALAELEHPKISVQDTEDTARRLLEHDRAHATGRGPVPPTDARWDTDPRGYTRQEHAAVVLDDHNQQFAREATLLATESS</sequence>
<gene>
    <name evidence="2" type="ORF">ABT272_39495</name>
</gene>
<evidence type="ECO:0000256" key="1">
    <source>
        <dbReference type="SAM" id="MobiDB-lite"/>
    </source>
</evidence>
<organism evidence="2 3">
    <name type="scientific">Streptomyces sp. 900105245</name>
    <dbReference type="NCBI Taxonomy" id="3154379"/>
    <lineage>
        <taxon>Bacteria</taxon>
        <taxon>Bacillati</taxon>
        <taxon>Actinomycetota</taxon>
        <taxon>Actinomycetes</taxon>
        <taxon>Kitasatosporales</taxon>
        <taxon>Streptomycetaceae</taxon>
        <taxon>Streptomyces</taxon>
    </lineage>
</organism>
<evidence type="ECO:0000313" key="2">
    <source>
        <dbReference type="EMBL" id="MER6433752.1"/>
    </source>
</evidence>
<reference evidence="2 3" key="1">
    <citation type="submission" date="2024-06" db="EMBL/GenBank/DDBJ databases">
        <title>The Natural Products Discovery Center: Release of the First 8490 Sequenced Strains for Exploring Actinobacteria Biosynthetic Diversity.</title>
        <authorList>
            <person name="Kalkreuter E."/>
            <person name="Kautsar S.A."/>
            <person name="Yang D."/>
            <person name="Bader C.D."/>
            <person name="Teijaro C.N."/>
            <person name="Fluegel L."/>
            <person name="Davis C.M."/>
            <person name="Simpson J.R."/>
            <person name="Lauterbach L."/>
            <person name="Steele A.D."/>
            <person name="Gui C."/>
            <person name="Meng S."/>
            <person name="Li G."/>
            <person name="Viehrig K."/>
            <person name="Ye F."/>
            <person name="Su P."/>
            <person name="Kiefer A.F."/>
            <person name="Nichols A."/>
            <person name="Cepeda A.J."/>
            <person name="Yan W."/>
            <person name="Fan B."/>
            <person name="Jiang Y."/>
            <person name="Adhikari A."/>
            <person name="Zheng C.-J."/>
            <person name="Schuster L."/>
            <person name="Cowan T.M."/>
            <person name="Smanski M.J."/>
            <person name="Chevrette M.G."/>
            <person name="De Carvalho L.P.S."/>
            <person name="Shen B."/>
        </authorList>
    </citation>
    <scope>NUCLEOTIDE SEQUENCE [LARGE SCALE GENOMIC DNA]</scope>
    <source>
        <strain evidence="2 3">NPDC001166</strain>
    </source>
</reference>
<dbReference type="RefSeq" id="WP_352065767.1">
    <property type="nucleotide sequence ID" value="NZ_JBEPAZ010000068.1"/>
</dbReference>
<feature type="compositionally biased region" description="Basic and acidic residues" evidence="1">
    <location>
        <begin position="90"/>
        <end position="99"/>
    </location>
</feature>
<dbReference type="EMBL" id="JBEPAZ010000068">
    <property type="protein sequence ID" value="MER6433752.1"/>
    <property type="molecule type" value="Genomic_DNA"/>
</dbReference>
<feature type="region of interest" description="Disordered" evidence="1">
    <location>
        <begin position="71"/>
        <end position="99"/>
    </location>
</feature>
<evidence type="ECO:0000313" key="3">
    <source>
        <dbReference type="Proteomes" id="UP001470023"/>
    </source>
</evidence>